<accession>A0A9D1TR28</accession>
<gene>
    <name evidence="2" type="ORF">H9894_07710</name>
</gene>
<evidence type="ECO:0000256" key="1">
    <source>
        <dbReference type="SAM" id="MobiDB-lite"/>
    </source>
</evidence>
<dbReference type="Proteomes" id="UP000886752">
    <property type="component" value="Unassembled WGS sequence"/>
</dbReference>
<reference evidence="2" key="1">
    <citation type="journal article" date="2021" name="PeerJ">
        <title>Extensive microbial diversity within the chicken gut microbiome revealed by metagenomics and culture.</title>
        <authorList>
            <person name="Gilroy R."/>
            <person name="Ravi A."/>
            <person name="Getino M."/>
            <person name="Pursley I."/>
            <person name="Horton D.L."/>
            <person name="Alikhan N.F."/>
            <person name="Baker D."/>
            <person name="Gharbi K."/>
            <person name="Hall N."/>
            <person name="Watson M."/>
            <person name="Adriaenssens E.M."/>
            <person name="Foster-Nyarko E."/>
            <person name="Jarju S."/>
            <person name="Secka A."/>
            <person name="Antonio M."/>
            <person name="Oren A."/>
            <person name="Chaudhuri R.R."/>
            <person name="La Ragione R."/>
            <person name="Hildebrand F."/>
            <person name="Pallen M.J."/>
        </authorList>
    </citation>
    <scope>NUCLEOTIDE SEQUENCE</scope>
    <source>
        <strain evidence="2">ChiHecec2B26-446</strain>
    </source>
</reference>
<name>A0A9D1TR28_9BACT</name>
<organism evidence="2 3">
    <name type="scientific">Candidatus Desulfovibrio intestinipullorum</name>
    <dbReference type="NCBI Taxonomy" id="2838536"/>
    <lineage>
        <taxon>Bacteria</taxon>
        <taxon>Pseudomonadati</taxon>
        <taxon>Thermodesulfobacteriota</taxon>
        <taxon>Desulfovibrionia</taxon>
        <taxon>Desulfovibrionales</taxon>
        <taxon>Desulfovibrionaceae</taxon>
        <taxon>Desulfovibrio</taxon>
    </lineage>
</organism>
<feature type="compositionally biased region" description="Basic residues" evidence="1">
    <location>
        <begin position="1"/>
        <end position="28"/>
    </location>
</feature>
<evidence type="ECO:0000313" key="3">
    <source>
        <dbReference type="Proteomes" id="UP000886752"/>
    </source>
</evidence>
<sequence length="246" mass="27696">MKKNSNRNAARKAKAALKRKERRRKKAAAGRNEACPPIYDGLPDTLTTVRDWEREHGKSPESQDYLDLAMLRETNREGFAARLCDGLKKGSAAALCLYGMERCQASKADTPDVRRMDKAFEESPVFAARQARYEHYREASRKGTNMMRFTTGEPTLAHLDGSERDIRGRALGLTALEAACELGFPAAFIEFFEKVPYLASLGQYEWLLKLPRLTTGDSLPERENGFLQNLSASSCHHLGSLYFLWA</sequence>
<reference evidence="2" key="2">
    <citation type="submission" date="2021-04" db="EMBL/GenBank/DDBJ databases">
        <authorList>
            <person name="Gilroy R."/>
        </authorList>
    </citation>
    <scope>NUCLEOTIDE SEQUENCE</scope>
    <source>
        <strain evidence="2">ChiHecec2B26-446</strain>
    </source>
</reference>
<comment type="caution">
    <text evidence="2">The sequence shown here is derived from an EMBL/GenBank/DDBJ whole genome shotgun (WGS) entry which is preliminary data.</text>
</comment>
<evidence type="ECO:0000313" key="2">
    <source>
        <dbReference type="EMBL" id="HIW01056.1"/>
    </source>
</evidence>
<protein>
    <submittedName>
        <fullName evidence="2">Uncharacterized protein</fullName>
    </submittedName>
</protein>
<dbReference type="EMBL" id="DXHV01000072">
    <property type="protein sequence ID" value="HIW01056.1"/>
    <property type="molecule type" value="Genomic_DNA"/>
</dbReference>
<feature type="region of interest" description="Disordered" evidence="1">
    <location>
        <begin position="1"/>
        <end position="40"/>
    </location>
</feature>
<dbReference type="AlphaFoldDB" id="A0A9D1TR28"/>
<proteinExistence type="predicted"/>